<evidence type="ECO:0000313" key="1">
    <source>
        <dbReference type="EnsemblMetazoa" id="ENSAATROPP004899"/>
    </source>
</evidence>
<dbReference type="EnsemblMetazoa" id="ENSAATROPT005259">
    <property type="protein sequence ID" value="ENSAATROPP004899"/>
    <property type="gene ID" value="ENSAATROPG004223"/>
</dbReference>
<dbReference type="AlphaFoldDB" id="A0AAG5D1Z5"/>
<keyword evidence="2" id="KW-1185">Reference proteome</keyword>
<proteinExistence type="predicted"/>
<dbReference type="Proteomes" id="UP000075880">
    <property type="component" value="Unassembled WGS sequence"/>
</dbReference>
<name>A0AAG5D1Z5_ANOAO</name>
<organism evidence="1 2">
    <name type="scientific">Anopheles atroparvus</name>
    <name type="common">European mosquito</name>
    <dbReference type="NCBI Taxonomy" id="41427"/>
    <lineage>
        <taxon>Eukaryota</taxon>
        <taxon>Metazoa</taxon>
        <taxon>Ecdysozoa</taxon>
        <taxon>Arthropoda</taxon>
        <taxon>Hexapoda</taxon>
        <taxon>Insecta</taxon>
        <taxon>Pterygota</taxon>
        <taxon>Neoptera</taxon>
        <taxon>Endopterygota</taxon>
        <taxon>Diptera</taxon>
        <taxon>Nematocera</taxon>
        <taxon>Culicoidea</taxon>
        <taxon>Culicidae</taxon>
        <taxon>Anophelinae</taxon>
        <taxon>Anopheles</taxon>
    </lineage>
</organism>
<sequence length="57" mass="6105">SVVVCCSVFVNLQACPPPFPPHIDNACILLLQPLRDVKGSRCGRGEQKGLNQSNATL</sequence>
<accession>A0AAG5D1Z5</accession>
<protein>
    <submittedName>
        <fullName evidence="1">Uncharacterized protein</fullName>
    </submittedName>
</protein>
<evidence type="ECO:0000313" key="2">
    <source>
        <dbReference type="Proteomes" id="UP000075880"/>
    </source>
</evidence>
<reference evidence="1" key="1">
    <citation type="submission" date="2024-04" db="UniProtKB">
        <authorList>
            <consortium name="EnsemblMetazoa"/>
        </authorList>
    </citation>
    <scope>IDENTIFICATION</scope>
    <source>
        <strain evidence="1">EBRO</strain>
    </source>
</reference>